<dbReference type="EMBL" id="CAJPWZ010002784">
    <property type="protein sequence ID" value="CAG2245716.1"/>
    <property type="molecule type" value="Genomic_DNA"/>
</dbReference>
<name>A0A8S3UX00_MYTED</name>
<comment type="caution">
    <text evidence="1">The sequence shown here is derived from an EMBL/GenBank/DDBJ whole genome shotgun (WGS) entry which is preliminary data.</text>
</comment>
<gene>
    <name evidence="1" type="ORF">MEDL_57734</name>
</gene>
<protein>
    <submittedName>
        <fullName evidence="1">Uncharacterized protein</fullName>
    </submittedName>
</protein>
<dbReference type="PANTHER" id="PTHR33480:SF1">
    <property type="entry name" value="TYR RECOMBINASE DOMAIN-CONTAINING PROTEIN"/>
    <property type="match status" value="1"/>
</dbReference>
<sequence>MQRVASDAGIREDEAKKINATLIRHYTSTEMAAKDIPENERHYFYTHMGHSEEMNKQTYQAPLAVMEIVKVGKHLKDIDNALALRQHQDTSSSPCKIYTAEAVDSINSSNTSLDIPQSLVDHVSESDNTDLEYHIEPHPDEELNSDSVLNKNKGCKRKLELDDYDLVDIKQPVKNKKLTEPEVDGSKDNSENEKRNIWKQMDTEKVRQYFQDYITDSAQKPSPDATEIDDFKAKYPDITCNVDVIKIPTVKRKYVEEVESDEDNVKVGNSGFSKARQYSRWSDEETICVQEYFKDYITEKCEKPYPGKVDIQKFLSSHQSIKFDWNKVKVKIMNEKKERKRKIEKGLKWIKYTVAQDKVLSPTCMPPDNVFLHVIPICLHTDSYTG</sequence>
<dbReference type="PANTHER" id="PTHR33480">
    <property type="entry name" value="SET DOMAIN-CONTAINING PROTEIN-RELATED"/>
    <property type="match status" value="1"/>
</dbReference>
<dbReference type="AlphaFoldDB" id="A0A8S3UX00"/>
<evidence type="ECO:0000313" key="2">
    <source>
        <dbReference type="Proteomes" id="UP000683360"/>
    </source>
</evidence>
<dbReference type="Proteomes" id="UP000683360">
    <property type="component" value="Unassembled WGS sequence"/>
</dbReference>
<reference evidence="1" key="1">
    <citation type="submission" date="2021-03" db="EMBL/GenBank/DDBJ databases">
        <authorList>
            <person name="Bekaert M."/>
        </authorList>
    </citation>
    <scope>NUCLEOTIDE SEQUENCE</scope>
</reference>
<dbReference type="OrthoDB" id="10066064at2759"/>
<accession>A0A8S3UX00</accession>
<keyword evidence="2" id="KW-1185">Reference proteome</keyword>
<evidence type="ECO:0000313" key="1">
    <source>
        <dbReference type="EMBL" id="CAG2245716.1"/>
    </source>
</evidence>
<proteinExistence type="predicted"/>
<organism evidence="1 2">
    <name type="scientific">Mytilus edulis</name>
    <name type="common">Blue mussel</name>
    <dbReference type="NCBI Taxonomy" id="6550"/>
    <lineage>
        <taxon>Eukaryota</taxon>
        <taxon>Metazoa</taxon>
        <taxon>Spiralia</taxon>
        <taxon>Lophotrochozoa</taxon>
        <taxon>Mollusca</taxon>
        <taxon>Bivalvia</taxon>
        <taxon>Autobranchia</taxon>
        <taxon>Pteriomorphia</taxon>
        <taxon>Mytilida</taxon>
        <taxon>Mytiloidea</taxon>
        <taxon>Mytilidae</taxon>
        <taxon>Mytilinae</taxon>
        <taxon>Mytilus</taxon>
    </lineage>
</organism>